<gene>
    <name evidence="6" type="primary">RvY_17940-1</name>
    <name evidence="6" type="synonym">RvY_17940.1</name>
    <name evidence="6" type="ORF">RvY_17940</name>
</gene>
<dbReference type="PANTHER" id="PTHR13438:SF2">
    <property type="entry name" value="AMINOACYL TRNA SYNTHASE COMPLEX-INTERACTING MULTIFUNCTIONAL PROTEIN 2"/>
    <property type="match status" value="1"/>
</dbReference>
<feature type="compositionally biased region" description="Polar residues" evidence="4">
    <location>
        <begin position="125"/>
        <end position="141"/>
    </location>
</feature>
<evidence type="ECO:0000256" key="1">
    <source>
        <dbReference type="ARBA" id="ARBA00004496"/>
    </source>
</evidence>
<dbReference type="OrthoDB" id="2309723at2759"/>
<protein>
    <recommendedName>
        <fullName evidence="5">AIMP2 thioredoxin-like domain-containing protein</fullName>
    </recommendedName>
</protein>
<dbReference type="EMBL" id="BDGG01000017">
    <property type="protein sequence ID" value="GAV08214.1"/>
    <property type="molecule type" value="Genomic_DNA"/>
</dbReference>
<dbReference type="InterPro" id="IPR041503">
    <property type="entry name" value="AIMP2_thioredoxin"/>
</dbReference>
<name>A0A1D1W9K1_RAMVA</name>
<dbReference type="GO" id="GO:0005737">
    <property type="term" value="C:cytoplasm"/>
    <property type="evidence" value="ECO:0007669"/>
    <property type="project" value="UniProtKB-SubCell"/>
</dbReference>
<sequence>MSLILPSSSQITSLEGLCLREVYPLPRVYSTIAEVPYPAGIYLLPPVYREGTTQAHNTTQKSEMTASHSSGEASKISAATAPGTSKGSIDSSDILYRQEVLLKHLKKVREEVDALERTLRKDASQKASQPTQLPSAGGNKTSAPPTASSTSLSESLKRMSGDRQAMQDLLLPHAENLLTRLKHLRGKLDQFSTDSGQPGNKVEKKRKIIVNSPRTRSSEKTQELVVVADPKSPPLSLFSAANMLASKFAVATNTFVHSSVQKMPEHLREFLDDAASTDSLPNADFVLTLIWKEMKNSDTSLMVDASRQTVPIISEANIVRYILRLMNDKYDSPEHSKDYIANEKWLNVASRQVVYGNSKERQSAVRSLNGHLGKSAFLTNTSGPTLVDIALLSALLETQCSLVGNVKKWAVACCQSSLLENADINL</sequence>
<dbReference type="Gene3D" id="1.20.1050.130">
    <property type="match status" value="1"/>
</dbReference>
<keyword evidence="2" id="KW-0963">Cytoplasm</keyword>
<feature type="domain" description="AIMP2 thioredoxin-like" evidence="5">
    <location>
        <begin position="220"/>
        <end position="309"/>
    </location>
</feature>
<dbReference type="InterPro" id="IPR042360">
    <property type="entry name" value="AIMP2"/>
</dbReference>
<comment type="subcellular location">
    <subcellularLocation>
        <location evidence="1">Cytoplasm</location>
    </subcellularLocation>
</comment>
<keyword evidence="3" id="KW-0648">Protein biosynthesis</keyword>
<feature type="compositionally biased region" description="Polar residues" evidence="4">
    <location>
        <begin position="53"/>
        <end position="72"/>
    </location>
</feature>
<comment type="caution">
    <text evidence="6">The sequence shown here is derived from an EMBL/GenBank/DDBJ whole genome shotgun (WGS) entry which is preliminary data.</text>
</comment>
<feature type="region of interest" description="Disordered" evidence="4">
    <location>
        <begin position="53"/>
        <end position="89"/>
    </location>
</feature>
<keyword evidence="7" id="KW-1185">Reference proteome</keyword>
<dbReference type="Proteomes" id="UP000186922">
    <property type="component" value="Unassembled WGS sequence"/>
</dbReference>
<accession>A0A1D1W9K1</accession>
<dbReference type="GO" id="GO:0017101">
    <property type="term" value="C:aminoacyl-tRNA synthetase multienzyme complex"/>
    <property type="evidence" value="ECO:0007669"/>
    <property type="project" value="InterPro"/>
</dbReference>
<evidence type="ECO:0000313" key="6">
    <source>
        <dbReference type="EMBL" id="GAV08214.1"/>
    </source>
</evidence>
<reference evidence="6 7" key="1">
    <citation type="journal article" date="2016" name="Nat. Commun.">
        <title>Extremotolerant tardigrade genome and improved radiotolerance of human cultured cells by tardigrade-unique protein.</title>
        <authorList>
            <person name="Hashimoto T."/>
            <person name="Horikawa D.D."/>
            <person name="Saito Y."/>
            <person name="Kuwahara H."/>
            <person name="Kozuka-Hata H."/>
            <person name="Shin-I T."/>
            <person name="Minakuchi Y."/>
            <person name="Ohishi K."/>
            <person name="Motoyama A."/>
            <person name="Aizu T."/>
            <person name="Enomoto A."/>
            <person name="Kondo K."/>
            <person name="Tanaka S."/>
            <person name="Hara Y."/>
            <person name="Koshikawa S."/>
            <person name="Sagara H."/>
            <person name="Miura T."/>
            <person name="Yokobori S."/>
            <person name="Miyagawa K."/>
            <person name="Suzuki Y."/>
            <person name="Kubo T."/>
            <person name="Oyama M."/>
            <person name="Kohara Y."/>
            <person name="Fujiyama A."/>
            <person name="Arakawa K."/>
            <person name="Katayama T."/>
            <person name="Toyoda A."/>
            <person name="Kunieda T."/>
        </authorList>
    </citation>
    <scope>NUCLEOTIDE SEQUENCE [LARGE SCALE GENOMIC DNA]</scope>
    <source>
        <strain evidence="6 7">YOKOZUNA-1</strain>
    </source>
</reference>
<feature type="compositionally biased region" description="Low complexity" evidence="4">
    <location>
        <begin position="142"/>
        <end position="154"/>
    </location>
</feature>
<evidence type="ECO:0000313" key="7">
    <source>
        <dbReference type="Proteomes" id="UP000186922"/>
    </source>
</evidence>
<proteinExistence type="predicted"/>
<feature type="region of interest" description="Disordered" evidence="4">
    <location>
        <begin position="119"/>
        <end position="161"/>
    </location>
</feature>
<dbReference type="PANTHER" id="PTHR13438">
    <property type="entry name" value="AMINOACYL TRNA SYNTHASE COMPLEX-INTERACTING MULTIFUNCTIONAL PROTEIN"/>
    <property type="match status" value="1"/>
</dbReference>
<evidence type="ECO:0000256" key="3">
    <source>
        <dbReference type="ARBA" id="ARBA00022917"/>
    </source>
</evidence>
<dbReference type="STRING" id="947166.A0A1D1W9K1"/>
<organism evidence="6 7">
    <name type="scientific">Ramazzottius varieornatus</name>
    <name type="common">Water bear</name>
    <name type="synonym">Tardigrade</name>
    <dbReference type="NCBI Taxonomy" id="947166"/>
    <lineage>
        <taxon>Eukaryota</taxon>
        <taxon>Metazoa</taxon>
        <taxon>Ecdysozoa</taxon>
        <taxon>Tardigrada</taxon>
        <taxon>Eutardigrada</taxon>
        <taxon>Parachela</taxon>
        <taxon>Hypsibioidea</taxon>
        <taxon>Ramazzottiidae</taxon>
        <taxon>Ramazzottius</taxon>
    </lineage>
</organism>
<dbReference type="AlphaFoldDB" id="A0A1D1W9K1"/>
<dbReference type="GO" id="GO:0006412">
    <property type="term" value="P:translation"/>
    <property type="evidence" value="ECO:0007669"/>
    <property type="project" value="UniProtKB-KW"/>
</dbReference>
<dbReference type="Pfam" id="PF18569">
    <property type="entry name" value="Thioredoxin_16"/>
    <property type="match status" value="1"/>
</dbReference>
<evidence type="ECO:0000259" key="5">
    <source>
        <dbReference type="Pfam" id="PF18569"/>
    </source>
</evidence>
<evidence type="ECO:0000256" key="4">
    <source>
        <dbReference type="SAM" id="MobiDB-lite"/>
    </source>
</evidence>
<evidence type="ECO:0000256" key="2">
    <source>
        <dbReference type="ARBA" id="ARBA00022490"/>
    </source>
</evidence>